<keyword evidence="1" id="KW-0175">Coiled coil</keyword>
<evidence type="ECO:0000256" key="2">
    <source>
        <dbReference type="SAM" id="MobiDB-lite"/>
    </source>
</evidence>
<evidence type="ECO:0000313" key="5">
    <source>
        <dbReference type="Proteomes" id="UP000009168"/>
    </source>
</evidence>
<proteinExistence type="predicted"/>
<feature type="transmembrane region" description="Helical" evidence="3">
    <location>
        <begin position="843"/>
        <end position="863"/>
    </location>
</feature>
<dbReference type="Proteomes" id="UP000009168">
    <property type="component" value="Unassembled WGS sequence"/>
</dbReference>
<dbReference type="KEGG" id="tet:TTHERM_00066800"/>
<protein>
    <submittedName>
        <fullName evidence="4">Transmembrane protein, putative</fullName>
    </submittedName>
</protein>
<dbReference type="EMBL" id="GG662853">
    <property type="protein sequence ID" value="EAR87474.2"/>
    <property type="molecule type" value="Genomic_DNA"/>
</dbReference>
<evidence type="ECO:0000256" key="3">
    <source>
        <dbReference type="SAM" id="Phobius"/>
    </source>
</evidence>
<name>I7MDF2_TETTS</name>
<feature type="region of interest" description="Disordered" evidence="2">
    <location>
        <begin position="791"/>
        <end position="810"/>
    </location>
</feature>
<dbReference type="RefSeq" id="XP_001007719.2">
    <property type="nucleotide sequence ID" value="XM_001007719.2"/>
</dbReference>
<evidence type="ECO:0000256" key="1">
    <source>
        <dbReference type="SAM" id="Coils"/>
    </source>
</evidence>
<dbReference type="InParanoid" id="I7MDF2"/>
<feature type="transmembrane region" description="Helical" evidence="3">
    <location>
        <begin position="1045"/>
        <end position="1068"/>
    </location>
</feature>
<feature type="transmembrane region" description="Helical" evidence="3">
    <location>
        <begin position="1156"/>
        <end position="1177"/>
    </location>
</feature>
<keyword evidence="3" id="KW-1133">Transmembrane helix</keyword>
<reference evidence="5" key="1">
    <citation type="journal article" date="2006" name="PLoS Biol.">
        <title>Macronuclear genome sequence of the ciliate Tetrahymena thermophila, a model eukaryote.</title>
        <authorList>
            <person name="Eisen J.A."/>
            <person name="Coyne R.S."/>
            <person name="Wu M."/>
            <person name="Wu D."/>
            <person name="Thiagarajan M."/>
            <person name="Wortman J.R."/>
            <person name="Badger J.H."/>
            <person name="Ren Q."/>
            <person name="Amedeo P."/>
            <person name="Jones K.M."/>
            <person name="Tallon L.J."/>
            <person name="Delcher A.L."/>
            <person name="Salzberg S.L."/>
            <person name="Silva J.C."/>
            <person name="Haas B.J."/>
            <person name="Majoros W.H."/>
            <person name="Farzad M."/>
            <person name="Carlton J.M."/>
            <person name="Smith R.K. Jr."/>
            <person name="Garg J."/>
            <person name="Pearlman R.E."/>
            <person name="Karrer K.M."/>
            <person name="Sun L."/>
            <person name="Manning G."/>
            <person name="Elde N.C."/>
            <person name="Turkewitz A.P."/>
            <person name="Asai D.J."/>
            <person name="Wilkes D.E."/>
            <person name="Wang Y."/>
            <person name="Cai H."/>
            <person name="Collins K."/>
            <person name="Stewart B.A."/>
            <person name="Lee S.R."/>
            <person name="Wilamowska K."/>
            <person name="Weinberg Z."/>
            <person name="Ruzzo W.L."/>
            <person name="Wloga D."/>
            <person name="Gaertig J."/>
            <person name="Frankel J."/>
            <person name="Tsao C.-C."/>
            <person name="Gorovsky M.A."/>
            <person name="Keeling P.J."/>
            <person name="Waller R.F."/>
            <person name="Patron N.J."/>
            <person name="Cherry J.M."/>
            <person name="Stover N.A."/>
            <person name="Krieger C.J."/>
            <person name="del Toro C."/>
            <person name="Ryder H.F."/>
            <person name="Williamson S.C."/>
            <person name="Barbeau R.A."/>
            <person name="Hamilton E.P."/>
            <person name="Orias E."/>
        </authorList>
    </citation>
    <scope>NUCLEOTIDE SEQUENCE [LARGE SCALE GENOMIC DNA]</scope>
    <source>
        <strain evidence="5">SB210</strain>
    </source>
</reference>
<keyword evidence="3" id="KW-0472">Membrane</keyword>
<sequence length="1445" mass="171146">MAITFLKYVIEISQKNILFQEIKFVELAQLHSIFIVFTVQAIDFNYLYNSTDKYALFLILIPLNFKLTSILLRRKYIKILSELPQNITINLGNRSNYDLDYILRIIYDFSKINYEDYINNSSSIQECYLNYIHKIGCKLKDNECFCQKKLDPLDTFQEKQQQKQLCELLSSYYRTSYASIKNNQFDQFGLLYFMIDICKNIQTSTILAYQMYNQYSTTQNKRDRESSFNQQIYYQFTFRYLPQKSQEHYIFNLTKASQSKQSENVLNEQIDNIEIYEKEYQQLNDQTQKLQLIQSIIYEEKEMDVSQEILKCIVKKNEMLNFLLYSQTIALSQLQQKLMDLKQVLNKVNISLKQLINLNPFNILLPQLVDVMETEFCIDRKLFKYLKKAKKIFSKKDHSNLKIKQYIKQTIELTTLTDSCILFLSLIEKNPFIVKKATQNYADLLNWTDQKTSLIGQSINILMPPVIARYHDEVINKYFFKSQNYKEVSKTLDVIDSRQQIGIDGQGWAVPYLIQYQLTVLSDSEIGICSRIERQYEYSDCLIADAQTFEIIAISENLQIKLLEENNGLISIKNIKINKIITELEQFLNMLDKNNLECGLLEAILTKPSYQTVRRQSLFKKTSSKEVNISEDSQKYILKADCIYKKSAFKRIIQLKVITLRLLNNIQESQVLTKKRLSYFNDEKKVIQNNAITTENSFLNIISGSQIKLTQSPVSRFVQQEVQDDDLFTLQSKRFQSYQTDAGLNAIYSNQDTFINSDRVFSNNNLIRKQSDVLKIQQIMNFEKAETEGKHKMSEHDEEERNAKFHQSETRSRQTEMTYNKFKIMAKNIHSTNQILGLKLINIFGYLFFIVILILSVVNYNILNNAFVEQQNEVLNLDWPQQVQNSLQQEVVDLTFQKLTADQYFINNLYQPNENSALMPRLQAQMKNQLKLLKNYILKHLLITYPTQDVENKILSQRVDYQFETKINQYVKVESTSIYRIEHIVYFMLESVFTIQTNNKQYIQSNDALIIDNFENLQASYTDIKYAMENAIQLKFQQLLNHAKITFYTILCFAIIFFIFFIIIYSYIQNKRNRILKGISFFGQSSLIQMIDQNKQKQKIIEEILNISKNPSHLAQFKKQIETLKSNQLNLQKQQFEINQKQNVRRSKKIINLKRFSILLTLICLLNLSLVQLYSFASFVTVESFLNLLSQERSFLDVMSSVQVAMNRSAGYTPKLLLLKIHYPEEFYYYYNKYKKEIAQNIQLNQQHYDQYLQQQYVKRNNQTLFMYYIDGLYKYDACNMTQQFATYVTGGGFNLTDCNLVINKIFSQGIIQGITFFYEYLQQQFDLIALQDLSQFMSLEKNLINSFTFYQQNQFRLNLQQIFSASKKFVRYQIQGDYAYMISSNYFYFVLQMVIICTIFIFIWITFFTYFKKQYILTKQTLDVFDLYSLANNKKLYSQFYKIK</sequence>
<keyword evidence="5" id="KW-1185">Reference proteome</keyword>
<feature type="transmembrane region" description="Helical" evidence="3">
    <location>
        <begin position="1387"/>
        <end position="1412"/>
    </location>
</feature>
<evidence type="ECO:0000313" key="4">
    <source>
        <dbReference type="EMBL" id="EAR87474.2"/>
    </source>
</evidence>
<feature type="coiled-coil region" evidence="1">
    <location>
        <begin position="259"/>
        <end position="293"/>
    </location>
</feature>
<gene>
    <name evidence="4" type="ORF">TTHERM_00066800</name>
</gene>
<dbReference type="GeneID" id="7841845"/>
<keyword evidence="3 4" id="KW-0812">Transmembrane</keyword>
<accession>I7MDF2</accession>
<organism evidence="4 5">
    <name type="scientific">Tetrahymena thermophila (strain SB210)</name>
    <dbReference type="NCBI Taxonomy" id="312017"/>
    <lineage>
        <taxon>Eukaryota</taxon>
        <taxon>Sar</taxon>
        <taxon>Alveolata</taxon>
        <taxon>Ciliophora</taxon>
        <taxon>Intramacronucleata</taxon>
        <taxon>Oligohymenophorea</taxon>
        <taxon>Hymenostomatida</taxon>
        <taxon>Tetrahymenina</taxon>
        <taxon>Tetrahymenidae</taxon>
        <taxon>Tetrahymena</taxon>
    </lineage>
</organism>